<dbReference type="RefSeq" id="WP_123221536.1">
    <property type="nucleotide sequence ID" value="NZ_RJSF01000007.1"/>
</dbReference>
<dbReference type="SUPFAM" id="SSF46785">
    <property type="entry name" value="Winged helix' DNA-binding domain"/>
    <property type="match status" value="1"/>
</dbReference>
<feature type="domain" description="Transcription regulator PadR C-terminal" evidence="2">
    <location>
        <begin position="98"/>
        <end position="173"/>
    </location>
</feature>
<feature type="domain" description="Transcription regulator PadR N-terminal" evidence="1">
    <location>
        <begin position="11"/>
        <end position="83"/>
    </location>
</feature>
<dbReference type="Pfam" id="PF10400">
    <property type="entry name" value="Vir_act_alpha_C"/>
    <property type="match status" value="1"/>
</dbReference>
<dbReference type="PANTHER" id="PTHR43252">
    <property type="entry name" value="TRANSCRIPTIONAL REGULATOR YQJI"/>
    <property type="match status" value="1"/>
</dbReference>
<reference evidence="3 4" key="1">
    <citation type="submission" date="2018-11" db="EMBL/GenBank/DDBJ databases">
        <authorList>
            <person name="Li F."/>
        </authorList>
    </citation>
    <scope>NUCLEOTIDE SEQUENCE [LARGE SCALE GENOMIC DNA]</scope>
    <source>
        <strain evidence="3 4">Gsoil 818</strain>
    </source>
</reference>
<evidence type="ECO:0000259" key="2">
    <source>
        <dbReference type="Pfam" id="PF10400"/>
    </source>
</evidence>
<dbReference type="Proteomes" id="UP000279994">
    <property type="component" value="Unassembled WGS sequence"/>
</dbReference>
<evidence type="ECO:0000313" key="4">
    <source>
        <dbReference type="Proteomes" id="UP000279994"/>
    </source>
</evidence>
<evidence type="ECO:0000313" key="3">
    <source>
        <dbReference type="EMBL" id="RNM16644.1"/>
    </source>
</evidence>
<evidence type="ECO:0000259" key="1">
    <source>
        <dbReference type="Pfam" id="PF03551"/>
    </source>
</evidence>
<dbReference type="InterPro" id="IPR018309">
    <property type="entry name" value="Tscrpt_reg_PadR_C"/>
</dbReference>
<accession>A0A3N0GW15</accession>
<dbReference type="InterPro" id="IPR036388">
    <property type="entry name" value="WH-like_DNA-bd_sf"/>
</dbReference>
<dbReference type="PANTHER" id="PTHR43252:SF2">
    <property type="entry name" value="TRANSCRIPTION REGULATOR, PADR-LIKE FAMILY"/>
    <property type="match status" value="1"/>
</dbReference>
<dbReference type="EMBL" id="RJSF01000007">
    <property type="protein sequence ID" value="RNM16644.1"/>
    <property type="molecule type" value="Genomic_DNA"/>
</dbReference>
<dbReference type="AlphaFoldDB" id="A0A3N0GW15"/>
<dbReference type="Pfam" id="PF03551">
    <property type="entry name" value="PadR"/>
    <property type="match status" value="1"/>
</dbReference>
<comment type="caution">
    <text evidence="3">The sequence shown here is derived from an EMBL/GenBank/DDBJ whole genome shotgun (WGS) entry which is preliminary data.</text>
</comment>
<name>A0A3N0GW15_9ACTN</name>
<dbReference type="InterPro" id="IPR005149">
    <property type="entry name" value="Tscrpt_reg_PadR_N"/>
</dbReference>
<sequence>MARRTTTSYALLGLLALRSWTTYELAKQAQRSLNWFWPRAERKLYDEPKHLVEAGLATAHAESTGKRPRTVYAITRAGRRELAAWLDEPAAPRAGEFEAMVKVFFADAGDLDQLRATLERIEAEAGDRVRALADMAARPPLFAERVHLSALTLRLQLDQERTVLAWAGWARQQVDQWRSTTDPGEWDAQAVLDAIAE</sequence>
<proteinExistence type="predicted"/>
<gene>
    <name evidence="3" type="ORF">EFL26_03685</name>
</gene>
<dbReference type="OrthoDB" id="3186544at2"/>
<dbReference type="InterPro" id="IPR036390">
    <property type="entry name" value="WH_DNA-bd_sf"/>
</dbReference>
<keyword evidence="4" id="KW-1185">Reference proteome</keyword>
<organism evidence="3 4">
    <name type="scientific">Nocardioides pocheonensis</name>
    <dbReference type="NCBI Taxonomy" id="661485"/>
    <lineage>
        <taxon>Bacteria</taxon>
        <taxon>Bacillati</taxon>
        <taxon>Actinomycetota</taxon>
        <taxon>Actinomycetes</taxon>
        <taxon>Propionibacteriales</taxon>
        <taxon>Nocardioidaceae</taxon>
        <taxon>Nocardioides</taxon>
    </lineage>
</organism>
<protein>
    <submittedName>
        <fullName evidence="3">PadR family transcriptional regulator</fullName>
    </submittedName>
</protein>
<dbReference type="Gene3D" id="1.10.10.10">
    <property type="entry name" value="Winged helix-like DNA-binding domain superfamily/Winged helix DNA-binding domain"/>
    <property type="match status" value="1"/>
</dbReference>